<dbReference type="GO" id="GO:0004803">
    <property type="term" value="F:transposase activity"/>
    <property type="evidence" value="ECO:0007669"/>
    <property type="project" value="InterPro"/>
</dbReference>
<proteinExistence type="inferred from homology"/>
<dbReference type="GO" id="GO:0015074">
    <property type="term" value="P:DNA integration"/>
    <property type="evidence" value="ECO:0007669"/>
    <property type="project" value="InterPro"/>
</dbReference>
<keyword evidence="8" id="KW-1185">Reference proteome</keyword>
<evidence type="ECO:0000313" key="7">
    <source>
        <dbReference type="EMBL" id="OZC35857.1"/>
    </source>
</evidence>
<dbReference type="Pfam" id="PF00665">
    <property type="entry name" value="rve"/>
    <property type="match status" value="1"/>
</dbReference>
<evidence type="ECO:0000256" key="1">
    <source>
        <dbReference type="ARBA" id="ARBA00002190"/>
    </source>
</evidence>
<evidence type="ECO:0000259" key="6">
    <source>
        <dbReference type="PROSITE" id="PS50994"/>
    </source>
</evidence>
<keyword evidence="4" id="KW-0238">DNA-binding</keyword>
<evidence type="ECO:0000256" key="5">
    <source>
        <dbReference type="ARBA" id="ARBA00023172"/>
    </source>
</evidence>
<keyword evidence="5" id="KW-0233">DNA recombination</keyword>
<dbReference type="Gene3D" id="1.10.10.60">
    <property type="entry name" value="Homeodomain-like"/>
    <property type="match status" value="1"/>
</dbReference>
<evidence type="ECO:0000313" key="8">
    <source>
        <dbReference type="Proteomes" id="UP000216984"/>
    </source>
</evidence>
<comment type="function">
    <text evidence="1">Required for the transposition of the insertion element.</text>
</comment>
<evidence type="ECO:0000256" key="2">
    <source>
        <dbReference type="ARBA" id="ARBA00006363"/>
    </source>
</evidence>
<dbReference type="InterPro" id="IPR001598">
    <property type="entry name" value="Transposase_IS30_CS"/>
</dbReference>
<dbReference type="GO" id="GO:0003677">
    <property type="term" value="F:DNA binding"/>
    <property type="evidence" value="ECO:0007669"/>
    <property type="project" value="UniProtKB-KW"/>
</dbReference>
<dbReference type="SUPFAM" id="SSF53098">
    <property type="entry name" value="Ribonuclease H-like"/>
    <property type="match status" value="1"/>
</dbReference>
<protein>
    <submittedName>
        <fullName evidence="7">IS30 family transposase</fullName>
    </submittedName>
</protein>
<dbReference type="InterPro" id="IPR012337">
    <property type="entry name" value="RNaseH-like_sf"/>
</dbReference>
<evidence type="ECO:0000256" key="4">
    <source>
        <dbReference type="ARBA" id="ARBA00023125"/>
    </source>
</evidence>
<feature type="domain" description="Integrase catalytic" evidence="6">
    <location>
        <begin position="157"/>
        <end position="318"/>
    </location>
</feature>
<dbReference type="NCBIfam" id="NF033563">
    <property type="entry name" value="transpos_IS30"/>
    <property type="match status" value="1"/>
</dbReference>
<organism evidence="7 8">
    <name type="scientific">Marinobacter vinifirmus</name>
    <dbReference type="NCBI Taxonomy" id="355591"/>
    <lineage>
        <taxon>Bacteria</taxon>
        <taxon>Pseudomonadati</taxon>
        <taxon>Pseudomonadota</taxon>
        <taxon>Gammaproteobacteria</taxon>
        <taxon>Pseudomonadales</taxon>
        <taxon>Marinobacteraceae</taxon>
        <taxon>Marinobacter</taxon>
    </lineage>
</organism>
<dbReference type="InterPro" id="IPR025246">
    <property type="entry name" value="IS30-like_HTH"/>
</dbReference>
<dbReference type="EMBL" id="NEFY01000007">
    <property type="protein sequence ID" value="OZC35857.1"/>
    <property type="molecule type" value="Genomic_DNA"/>
</dbReference>
<dbReference type="Pfam" id="PF13936">
    <property type="entry name" value="HTH_38"/>
    <property type="match status" value="1"/>
</dbReference>
<dbReference type="PROSITE" id="PS01043">
    <property type="entry name" value="TRANSPOSASE_IS30"/>
    <property type="match status" value="1"/>
</dbReference>
<dbReference type="PROSITE" id="PS50994">
    <property type="entry name" value="INTEGRASE"/>
    <property type="match status" value="1"/>
</dbReference>
<dbReference type="Gene3D" id="3.30.420.10">
    <property type="entry name" value="Ribonuclease H-like superfamily/Ribonuclease H"/>
    <property type="match status" value="1"/>
</dbReference>
<dbReference type="PANTHER" id="PTHR10948:SF23">
    <property type="entry name" value="TRANSPOSASE INSI FOR INSERTION SEQUENCE ELEMENT IS30A-RELATED"/>
    <property type="match status" value="1"/>
</dbReference>
<sequence>MGYRQLTQAQRYQISALQTVGRSQRQIAQMLGCHNTTISREIKRNSGAKGYDPDQAQRHSDQRRASAYKAHKRASSLIHWVSDLIRKRWSPDQIAGVMVRIGSGVRVSRQWIYELIHRDRRSGGDLWTFCRQPRSRRDQREKAKQAGLGKIPNRTGIEQRPAEVDTRLTIGHWEGDTVLHGHKQSGIATLVERRSGYLLAGRLPRVKSSLAADAIIRLLRPIRGAVKTLTLDNGSEFAEHQRMAGALSMATYFCDQYCSGQRGTNENTNGLIRQYYPKGTDFSKLSQSELNQTVDELNNRPRKRLGYRTLAEVFWGEYSGVLKTGGAALIT</sequence>
<accession>A0A7Z1ILV4</accession>
<dbReference type="PANTHER" id="PTHR10948">
    <property type="entry name" value="TRANSPOSASE"/>
    <property type="match status" value="1"/>
</dbReference>
<dbReference type="InterPro" id="IPR053392">
    <property type="entry name" value="Transposase_IS30-like"/>
</dbReference>
<reference evidence="7 8" key="1">
    <citation type="submission" date="2017-06" db="EMBL/GenBank/DDBJ databases">
        <title>Draft genome sequence of the halophilic bacterium Marinobacter vinifirmus FB1.</title>
        <authorList>
            <person name="Stepanov V.G."/>
            <person name="Roberts D.J."/>
            <person name="Fox G.E."/>
        </authorList>
    </citation>
    <scope>NUCLEOTIDE SEQUENCE [LARGE SCALE GENOMIC DNA]</scope>
    <source>
        <strain evidence="7 8">FB1</strain>
    </source>
</reference>
<dbReference type="InterPro" id="IPR036397">
    <property type="entry name" value="RNaseH_sf"/>
</dbReference>
<dbReference type="InterPro" id="IPR001584">
    <property type="entry name" value="Integrase_cat-core"/>
</dbReference>
<dbReference type="Proteomes" id="UP000216984">
    <property type="component" value="Unassembled WGS sequence"/>
</dbReference>
<dbReference type="RefSeq" id="WP_094625201.1">
    <property type="nucleotide sequence ID" value="NZ_NEFY01000007.1"/>
</dbReference>
<keyword evidence="3" id="KW-0815">Transposition</keyword>
<dbReference type="GO" id="GO:0006313">
    <property type="term" value="P:DNA transposition"/>
    <property type="evidence" value="ECO:0007669"/>
    <property type="project" value="InterPro"/>
</dbReference>
<gene>
    <name evidence="7" type="ORF">B9Q17_12310</name>
</gene>
<comment type="similarity">
    <text evidence="2">Belongs to the transposase IS30 family.</text>
</comment>
<evidence type="ECO:0000256" key="3">
    <source>
        <dbReference type="ARBA" id="ARBA00022578"/>
    </source>
</evidence>
<dbReference type="GO" id="GO:0005829">
    <property type="term" value="C:cytosol"/>
    <property type="evidence" value="ECO:0007669"/>
    <property type="project" value="TreeGrafter"/>
</dbReference>
<dbReference type="InterPro" id="IPR051917">
    <property type="entry name" value="Transposase-Integrase"/>
</dbReference>
<name>A0A7Z1ILV4_9GAMM</name>
<comment type="caution">
    <text evidence="7">The sequence shown here is derived from an EMBL/GenBank/DDBJ whole genome shotgun (WGS) entry which is preliminary data.</text>
</comment>
<dbReference type="AlphaFoldDB" id="A0A7Z1ILV4"/>